<organism evidence="1 2">
    <name type="scientific">Litorimonas cladophorae</name>
    <dbReference type="NCBI Taxonomy" id="1220491"/>
    <lineage>
        <taxon>Bacteria</taxon>
        <taxon>Pseudomonadati</taxon>
        <taxon>Pseudomonadota</taxon>
        <taxon>Alphaproteobacteria</taxon>
        <taxon>Maricaulales</taxon>
        <taxon>Robiginitomaculaceae</taxon>
    </lineage>
</organism>
<proteinExistence type="predicted"/>
<sequence>MTSDILMGFTQTWAGECSAWECDELGHMNMRHYAHKMDEARRGLVIRLGLTSAYHPGTSSTVRCRDFHIKYQGEARPGAPLRIDSALLELGESTARLCHIMTHRDGRIAATAVETVEHVYIPEDKIFPWPTRVQAAALGFTADLPSPAKPRNIDGTSAHIGMSKAALEAAGAKFIGTGVFSAAELDISNCVTMGSFFGRTTSSIGWFSEGWPEFEDEAYIGSGKSGALLEMRAVVHRYPRQGDIYIYAAAITSANAYTREFVHNLVDPISGDSWVSMQASACKFDLKARALIKSTEEDLAFLETNMLKAVKA</sequence>
<name>A0A918KVU7_9PROT</name>
<gene>
    <name evidence="1" type="ORF">GCM10011309_27240</name>
</gene>
<protein>
    <submittedName>
        <fullName evidence="1">Thioesterase</fullName>
    </submittedName>
</protein>
<dbReference type="Pfam" id="PF13279">
    <property type="entry name" value="4HBT_2"/>
    <property type="match status" value="1"/>
</dbReference>
<dbReference type="CDD" id="cd00586">
    <property type="entry name" value="4HBT"/>
    <property type="match status" value="1"/>
</dbReference>
<dbReference type="Gene3D" id="3.10.129.10">
    <property type="entry name" value="Hotdog Thioesterase"/>
    <property type="match status" value="1"/>
</dbReference>
<comment type="caution">
    <text evidence="1">The sequence shown here is derived from an EMBL/GenBank/DDBJ whole genome shotgun (WGS) entry which is preliminary data.</text>
</comment>
<keyword evidence="2" id="KW-1185">Reference proteome</keyword>
<reference evidence="1 2" key="1">
    <citation type="journal article" date="2014" name="Int. J. Syst. Evol. Microbiol.">
        <title>Complete genome sequence of Corynebacterium casei LMG S-19264T (=DSM 44701T), isolated from a smear-ripened cheese.</title>
        <authorList>
            <consortium name="US DOE Joint Genome Institute (JGI-PGF)"/>
            <person name="Walter F."/>
            <person name="Albersmeier A."/>
            <person name="Kalinowski J."/>
            <person name="Ruckert C."/>
        </authorList>
    </citation>
    <scope>NUCLEOTIDE SEQUENCE [LARGE SCALE GENOMIC DNA]</scope>
    <source>
        <strain evidence="1 2">KCTC 23968</strain>
    </source>
</reference>
<accession>A0A918KVU7</accession>
<dbReference type="InterPro" id="IPR029069">
    <property type="entry name" value="HotDog_dom_sf"/>
</dbReference>
<evidence type="ECO:0000313" key="1">
    <source>
        <dbReference type="EMBL" id="GGX75544.1"/>
    </source>
</evidence>
<dbReference type="EMBL" id="BMYV01000003">
    <property type="protein sequence ID" value="GGX75544.1"/>
    <property type="molecule type" value="Genomic_DNA"/>
</dbReference>
<dbReference type="RefSeq" id="WP_189587097.1">
    <property type="nucleotide sequence ID" value="NZ_BMYV01000003.1"/>
</dbReference>
<dbReference type="AlphaFoldDB" id="A0A918KVU7"/>
<dbReference type="SUPFAM" id="SSF54637">
    <property type="entry name" value="Thioesterase/thiol ester dehydrase-isomerase"/>
    <property type="match status" value="2"/>
</dbReference>
<evidence type="ECO:0000313" key="2">
    <source>
        <dbReference type="Proteomes" id="UP000600865"/>
    </source>
</evidence>
<dbReference type="Proteomes" id="UP000600865">
    <property type="component" value="Unassembled WGS sequence"/>
</dbReference>